<dbReference type="InterPro" id="IPR020058">
    <property type="entry name" value="Glu/Gln-tRNA-synth_Ib_cat-dom"/>
</dbReference>
<dbReference type="InterPro" id="IPR014729">
    <property type="entry name" value="Rossmann-like_a/b/a_fold"/>
</dbReference>
<dbReference type="Pfam" id="PF00749">
    <property type="entry name" value="tRNA-synt_1c"/>
    <property type="match status" value="1"/>
</dbReference>
<protein>
    <submittedName>
        <fullName evidence="9">tRNA glutamyl-Q synthetase</fullName>
    </submittedName>
</protein>
<dbReference type="EMBL" id="DVOG01000145">
    <property type="protein sequence ID" value="HIV04599.1"/>
    <property type="molecule type" value="Genomic_DNA"/>
</dbReference>
<keyword evidence="7" id="KW-0648">Protein biosynthesis</keyword>
<evidence type="ECO:0000256" key="5">
    <source>
        <dbReference type="ARBA" id="ARBA00022840"/>
    </source>
</evidence>
<dbReference type="InterPro" id="IPR049940">
    <property type="entry name" value="GluQ/Sye"/>
</dbReference>
<dbReference type="GO" id="GO:0006424">
    <property type="term" value="P:glutamyl-tRNA aminoacylation"/>
    <property type="evidence" value="ECO:0007669"/>
    <property type="project" value="TreeGrafter"/>
</dbReference>
<dbReference type="PRINTS" id="PR00987">
    <property type="entry name" value="TRNASYNTHGLU"/>
</dbReference>
<reference evidence="9" key="2">
    <citation type="journal article" date="2021" name="PeerJ">
        <title>Extensive microbial diversity within the chicken gut microbiome revealed by metagenomics and culture.</title>
        <authorList>
            <person name="Gilroy R."/>
            <person name="Ravi A."/>
            <person name="Getino M."/>
            <person name="Pursley I."/>
            <person name="Horton D.L."/>
            <person name="Alikhan N.F."/>
            <person name="Baker D."/>
            <person name="Gharbi K."/>
            <person name="Hall N."/>
            <person name="Watson M."/>
            <person name="Adriaenssens E.M."/>
            <person name="Foster-Nyarko E."/>
            <person name="Jarju S."/>
            <person name="Secka A."/>
            <person name="Antonio M."/>
            <person name="Oren A."/>
            <person name="Chaudhuri R.R."/>
            <person name="La Ragione R."/>
            <person name="Hildebrand F."/>
            <person name="Pallen M.J."/>
        </authorList>
    </citation>
    <scope>NUCLEOTIDE SEQUENCE</scope>
    <source>
        <strain evidence="9">10669</strain>
    </source>
</reference>
<evidence type="ECO:0000313" key="10">
    <source>
        <dbReference type="Proteomes" id="UP000886812"/>
    </source>
</evidence>
<keyword evidence="6 7" id="KW-0030">Aminoacyl-tRNA synthetase</keyword>
<dbReference type="PROSITE" id="PS00178">
    <property type="entry name" value="AA_TRNA_LIGASE_I"/>
    <property type="match status" value="1"/>
</dbReference>
<comment type="similarity">
    <text evidence="7">Belongs to the class-I aminoacyl-tRNA synthetase family.</text>
</comment>
<reference evidence="9" key="1">
    <citation type="submission" date="2020-10" db="EMBL/GenBank/DDBJ databases">
        <authorList>
            <person name="Gilroy R."/>
        </authorList>
    </citation>
    <scope>NUCLEOTIDE SEQUENCE</scope>
    <source>
        <strain evidence="9">10669</strain>
    </source>
</reference>
<keyword evidence="3 7" id="KW-0547">Nucleotide-binding</keyword>
<feature type="domain" description="Glutamyl/glutaminyl-tRNA synthetase class Ib catalytic" evidence="8">
    <location>
        <begin position="4"/>
        <end position="271"/>
    </location>
</feature>
<proteinExistence type="inferred from homology"/>
<dbReference type="AlphaFoldDB" id="A0A9D1T1L3"/>
<dbReference type="Proteomes" id="UP000886812">
    <property type="component" value="Unassembled WGS sequence"/>
</dbReference>
<evidence type="ECO:0000256" key="3">
    <source>
        <dbReference type="ARBA" id="ARBA00022741"/>
    </source>
</evidence>
<evidence type="ECO:0000256" key="1">
    <source>
        <dbReference type="ARBA" id="ARBA00022598"/>
    </source>
</evidence>
<evidence type="ECO:0000259" key="8">
    <source>
        <dbReference type="Pfam" id="PF00749"/>
    </source>
</evidence>
<organism evidence="9 10">
    <name type="scientific">Candidatus Spyradosoma merdigallinarum</name>
    <dbReference type="NCBI Taxonomy" id="2840950"/>
    <lineage>
        <taxon>Bacteria</taxon>
        <taxon>Pseudomonadati</taxon>
        <taxon>Verrucomicrobiota</taxon>
        <taxon>Opitutia</taxon>
        <taxon>Opitutia incertae sedis</taxon>
        <taxon>Candidatus Spyradosoma</taxon>
    </lineage>
</organism>
<dbReference type="GO" id="GO:0005829">
    <property type="term" value="C:cytosol"/>
    <property type="evidence" value="ECO:0007669"/>
    <property type="project" value="TreeGrafter"/>
</dbReference>
<dbReference type="Gene3D" id="3.40.50.620">
    <property type="entry name" value="HUPs"/>
    <property type="match status" value="1"/>
</dbReference>
<evidence type="ECO:0000256" key="7">
    <source>
        <dbReference type="RuleBase" id="RU363037"/>
    </source>
</evidence>
<sequence>MSYRGRIAPTPTGFLHLGHARTFALAAQRCRAAAGTLILRIEDLDAARCRGEYARAAAEDLRRLGIVWDEGPDVGGPCAPYVQSENFSYFLSVWERLKNAGAIYPCRRSRRDVAAAARAPHAEDEAAEPIFPPQWRPPAGTGRDFSEPGDFNWRFRVPDGEEISFVDEIRGAQKFVAGKDFGDFVVWRRDGVPAYELAVVADDVRMGVTEVVRGADLLKSAARQTLIYRALGAAVPAWAHAPLVRDESGRRLAKRSDALSLRALWAQGRGDFIRGFCGL</sequence>
<name>A0A9D1T1L3_9BACT</name>
<dbReference type="SUPFAM" id="SSF52374">
    <property type="entry name" value="Nucleotidylyl transferase"/>
    <property type="match status" value="1"/>
</dbReference>
<gene>
    <name evidence="9" type="ORF">IAC75_05575</name>
</gene>
<comment type="caution">
    <text evidence="9">The sequence shown here is derived from an EMBL/GenBank/DDBJ whole genome shotgun (WGS) entry which is preliminary data.</text>
</comment>
<dbReference type="InterPro" id="IPR000924">
    <property type="entry name" value="Glu/Gln-tRNA-synth"/>
</dbReference>
<keyword evidence="5 7" id="KW-0067">ATP-binding</keyword>
<dbReference type="PANTHER" id="PTHR43311:SF1">
    <property type="entry name" value="GLUTAMYL-Q TRNA(ASP) SYNTHETASE"/>
    <property type="match status" value="1"/>
</dbReference>
<dbReference type="InterPro" id="IPR001412">
    <property type="entry name" value="aa-tRNA-synth_I_CS"/>
</dbReference>
<evidence type="ECO:0000256" key="6">
    <source>
        <dbReference type="ARBA" id="ARBA00023146"/>
    </source>
</evidence>
<keyword evidence="2" id="KW-0479">Metal-binding</keyword>
<keyword evidence="1 7" id="KW-0436">Ligase</keyword>
<evidence type="ECO:0000256" key="4">
    <source>
        <dbReference type="ARBA" id="ARBA00022833"/>
    </source>
</evidence>
<evidence type="ECO:0000313" key="9">
    <source>
        <dbReference type="EMBL" id="HIV04599.1"/>
    </source>
</evidence>
<dbReference type="GO" id="GO:0004818">
    <property type="term" value="F:glutamate-tRNA ligase activity"/>
    <property type="evidence" value="ECO:0007669"/>
    <property type="project" value="TreeGrafter"/>
</dbReference>
<keyword evidence="4" id="KW-0862">Zinc</keyword>
<dbReference type="GO" id="GO:0005524">
    <property type="term" value="F:ATP binding"/>
    <property type="evidence" value="ECO:0007669"/>
    <property type="project" value="UniProtKB-KW"/>
</dbReference>
<evidence type="ECO:0000256" key="2">
    <source>
        <dbReference type="ARBA" id="ARBA00022723"/>
    </source>
</evidence>
<dbReference type="PANTHER" id="PTHR43311">
    <property type="entry name" value="GLUTAMATE--TRNA LIGASE"/>
    <property type="match status" value="1"/>
</dbReference>
<accession>A0A9D1T1L3</accession>